<sequence length="438" mass="51636">MSTEDERTKLYNEVWSEPVTIVAKRYGISDNGLRKRCINLQIPLPPLGYWAKVRAGAKVPKPELPVLKVKEETIVLKNMKHEHEMEFIDISAQPIEELKKLDGLGVFTPRSREAFARWCEKIHVPKKVDPFHPLIIEYQKEIEYRKVRDKEHRFRDMFQFRDVAFYPKVKYRPDQLVLPIHVSDRQHNRACRIVDTLIKAVEELGGKVKVESHYPQREAADNAIISLFKNSFSFQMKEMMAKRRVVIASTLPEDRAHEFKPMCEKIFTGKLEIEFKRTPEYWEKNNAERVIALADSAEASLEEQLGEAFKWMVKTAQEAKIAWVIQNREEELRERERERQRTIEEERQKKLQAILAMEKRQKQLVENVEPQMTGWFKAQKLRQYADEIETYAKQVVNPEEKEALDRYIQLVRRKAEKSDPIAEIVQEIKAISVKAELP</sequence>
<name>A0A517DVM1_9FIRM</name>
<reference evidence="1 2" key="1">
    <citation type="submission" date="2019-02" db="EMBL/GenBank/DDBJ databases">
        <title>Closed genome of Sporomusa termitida DSM 4440.</title>
        <authorList>
            <person name="Poehlein A."/>
            <person name="Daniel R."/>
        </authorList>
    </citation>
    <scope>NUCLEOTIDE SEQUENCE [LARGE SCALE GENOMIC DNA]</scope>
    <source>
        <strain evidence="1 2">DSM 4440</strain>
    </source>
</reference>
<evidence type="ECO:0000313" key="2">
    <source>
        <dbReference type="Proteomes" id="UP000320776"/>
    </source>
</evidence>
<dbReference type="RefSeq" id="WP_170233262.1">
    <property type="nucleotide sequence ID" value="NZ_CP036259.1"/>
</dbReference>
<proteinExistence type="predicted"/>
<dbReference type="EMBL" id="CP036259">
    <property type="protein sequence ID" value="QDR81316.1"/>
    <property type="molecule type" value="Genomic_DNA"/>
</dbReference>
<evidence type="ECO:0000313" key="1">
    <source>
        <dbReference type="EMBL" id="QDR81316.1"/>
    </source>
</evidence>
<keyword evidence="2" id="KW-1185">Reference proteome</keyword>
<dbReference type="Proteomes" id="UP000320776">
    <property type="component" value="Chromosome"/>
</dbReference>
<gene>
    <name evidence="1" type="ORF">SPTER_26940</name>
</gene>
<dbReference type="AlphaFoldDB" id="A0A517DVM1"/>
<protein>
    <submittedName>
        <fullName evidence="1">Uncharacterized protein</fullName>
    </submittedName>
</protein>
<accession>A0A517DVM1</accession>
<organism evidence="1 2">
    <name type="scientific">Sporomusa termitida</name>
    <dbReference type="NCBI Taxonomy" id="2377"/>
    <lineage>
        <taxon>Bacteria</taxon>
        <taxon>Bacillati</taxon>
        <taxon>Bacillota</taxon>
        <taxon>Negativicutes</taxon>
        <taxon>Selenomonadales</taxon>
        <taxon>Sporomusaceae</taxon>
        <taxon>Sporomusa</taxon>
    </lineage>
</organism>
<dbReference type="KEGG" id="sted:SPTER_26940"/>